<gene>
    <name evidence="1" type="ORF">A6769_09890</name>
</gene>
<dbReference type="Proteomes" id="UP000252085">
    <property type="component" value="Unassembled WGS sequence"/>
</dbReference>
<name>A0A367RNC9_NOSPU</name>
<accession>A0A367RNC9</accession>
<proteinExistence type="predicted"/>
<protein>
    <submittedName>
        <fullName evidence="1">Uncharacterized protein</fullName>
    </submittedName>
</protein>
<dbReference type="AlphaFoldDB" id="A0A367RNC9"/>
<sequence>MLEILITLILKKSIEVILVLLLKKIWAWLLRDKSFQYLNHFLKMQILILYLDWILLKTSLKSLPEPTKENDSHTYS</sequence>
<organism evidence="1 2">
    <name type="scientific">Nostoc punctiforme NIES-2108</name>
    <dbReference type="NCBI Taxonomy" id="1356359"/>
    <lineage>
        <taxon>Bacteria</taxon>
        <taxon>Bacillati</taxon>
        <taxon>Cyanobacteriota</taxon>
        <taxon>Cyanophyceae</taxon>
        <taxon>Nostocales</taxon>
        <taxon>Nostocaceae</taxon>
        <taxon>Nostoc</taxon>
    </lineage>
</organism>
<reference evidence="1 2" key="1">
    <citation type="submission" date="2016-04" db="EMBL/GenBank/DDBJ databases">
        <authorList>
            <person name="Evans L.H."/>
            <person name="Alamgir A."/>
            <person name="Owens N."/>
            <person name="Weber N.D."/>
            <person name="Virtaneva K."/>
            <person name="Barbian K."/>
            <person name="Babar A."/>
            <person name="Rosenke K."/>
        </authorList>
    </citation>
    <scope>NUCLEOTIDE SEQUENCE [LARGE SCALE GENOMIC DNA]</scope>
    <source>
        <strain evidence="1">NIES-2108</strain>
    </source>
</reference>
<comment type="caution">
    <text evidence="1">The sequence shown here is derived from an EMBL/GenBank/DDBJ whole genome shotgun (WGS) entry which is preliminary data.</text>
</comment>
<evidence type="ECO:0000313" key="1">
    <source>
        <dbReference type="EMBL" id="RCJ38057.1"/>
    </source>
</evidence>
<evidence type="ECO:0000313" key="2">
    <source>
        <dbReference type="Proteomes" id="UP000252085"/>
    </source>
</evidence>
<dbReference type="EMBL" id="LXQE01000125">
    <property type="protein sequence ID" value="RCJ38057.1"/>
    <property type="molecule type" value="Genomic_DNA"/>
</dbReference>